<keyword evidence="2" id="KW-0805">Transcription regulation</keyword>
<dbReference type="Gene3D" id="2.20.25.80">
    <property type="entry name" value="WRKY domain"/>
    <property type="match status" value="1"/>
</dbReference>
<dbReference type="FunFam" id="2.20.25.80:FF:000003">
    <property type="entry name" value="WRKY transcription factor 57"/>
    <property type="match status" value="1"/>
</dbReference>
<keyword evidence="5" id="KW-0539">Nucleus</keyword>
<gene>
    <name evidence="8" type="ORF">A4U43_C01F22850</name>
</gene>
<accession>A0A5P1FRE7</accession>
<evidence type="ECO:0000256" key="3">
    <source>
        <dbReference type="ARBA" id="ARBA00023125"/>
    </source>
</evidence>
<dbReference type="EMBL" id="CM007381">
    <property type="protein sequence ID" value="ONK80886.1"/>
    <property type="molecule type" value="Genomic_DNA"/>
</dbReference>
<dbReference type="Gramene" id="ONK80886">
    <property type="protein sequence ID" value="ONK80886"/>
    <property type="gene ID" value="A4U43_C01F22850"/>
</dbReference>
<feature type="domain" description="WRKY" evidence="7">
    <location>
        <begin position="90"/>
        <end position="155"/>
    </location>
</feature>
<dbReference type="GO" id="GO:0009867">
    <property type="term" value="P:jasmonic acid mediated signaling pathway"/>
    <property type="evidence" value="ECO:0007669"/>
    <property type="project" value="EnsemblPlants"/>
</dbReference>
<dbReference type="InterPro" id="IPR044810">
    <property type="entry name" value="WRKY_plant"/>
</dbReference>
<protein>
    <recommendedName>
        <fullName evidence="7">WRKY domain-containing protein</fullName>
    </recommendedName>
</protein>
<evidence type="ECO:0000313" key="9">
    <source>
        <dbReference type="Proteomes" id="UP000243459"/>
    </source>
</evidence>
<feature type="region of interest" description="Disordered" evidence="6">
    <location>
        <begin position="1"/>
        <end position="20"/>
    </location>
</feature>
<dbReference type="AlphaFoldDB" id="A0A5P1FRE7"/>
<dbReference type="OrthoDB" id="693960at2759"/>
<keyword evidence="9" id="KW-1185">Reference proteome</keyword>
<evidence type="ECO:0000256" key="1">
    <source>
        <dbReference type="ARBA" id="ARBA00004123"/>
    </source>
</evidence>
<evidence type="ECO:0000313" key="8">
    <source>
        <dbReference type="EMBL" id="ONK80886.1"/>
    </source>
</evidence>
<dbReference type="SMART" id="SM00774">
    <property type="entry name" value="WRKY"/>
    <property type="match status" value="1"/>
</dbReference>
<dbReference type="InterPro" id="IPR036576">
    <property type="entry name" value="WRKY_dom_sf"/>
</dbReference>
<dbReference type="PANTHER" id="PTHR31221">
    <property type="entry name" value="WRKY TRANSCRIPTION FACTOR PROTEIN 1-RELATED"/>
    <property type="match status" value="1"/>
</dbReference>
<dbReference type="GO" id="GO:0003700">
    <property type="term" value="F:DNA-binding transcription factor activity"/>
    <property type="evidence" value="ECO:0007669"/>
    <property type="project" value="InterPro"/>
</dbReference>
<evidence type="ECO:0000256" key="5">
    <source>
        <dbReference type="ARBA" id="ARBA00023242"/>
    </source>
</evidence>
<dbReference type="OMA" id="YHAVNST"/>
<dbReference type="InterPro" id="IPR003657">
    <property type="entry name" value="WRKY_dom"/>
</dbReference>
<reference evidence="9" key="1">
    <citation type="journal article" date="2017" name="Nat. Commun.">
        <title>The asparagus genome sheds light on the origin and evolution of a young Y chromosome.</title>
        <authorList>
            <person name="Harkess A."/>
            <person name="Zhou J."/>
            <person name="Xu C."/>
            <person name="Bowers J.E."/>
            <person name="Van der Hulst R."/>
            <person name="Ayyampalayam S."/>
            <person name="Mercati F."/>
            <person name="Riccardi P."/>
            <person name="McKain M.R."/>
            <person name="Kakrana A."/>
            <person name="Tang H."/>
            <person name="Ray J."/>
            <person name="Groenendijk J."/>
            <person name="Arikit S."/>
            <person name="Mathioni S.M."/>
            <person name="Nakano M."/>
            <person name="Shan H."/>
            <person name="Telgmann-Rauber A."/>
            <person name="Kanno A."/>
            <person name="Yue Z."/>
            <person name="Chen H."/>
            <person name="Li W."/>
            <person name="Chen Y."/>
            <person name="Xu X."/>
            <person name="Zhang Y."/>
            <person name="Luo S."/>
            <person name="Chen H."/>
            <person name="Gao J."/>
            <person name="Mao Z."/>
            <person name="Pires J.C."/>
            <person name="Luo M."/>
            <person name="Kudrna D."/>
            <person name="Wing R.A."/>
            <person name="Meyers B.C."/>
            <person name="Yi K."/>
            <person name="Kong H."/>
            <person name="Lavrijsen P."/>
            <person name="Sunseri F."/>
            <person name="Falavigna A."/>
            <person name="Ye Y."/>
            <person name="Leebens-Mack J.H."/>
            <person name="Chen G."/>
        </authorList>
    </citation>
    <scope>NUCLEOTIDE SEQUENCE [LARGE SCALE GENOMIC DNA]</scope>
    <source>
        <strain evidence="9">cv. DH0086</strain>
    </source>
</reference>
<dbReference type="PROSITE" id="PS50811">
    <property type="entry name" value="WRKY"/>
    <property type="match status" value="1"/>
</dbReference>
<evidence type="ECO:0000256" key="6">
    <source>
        <dbReference type="SAM" id="MobiDB-lite"/>
    </source>
</evidence>
<organism evidence="8 9">
    <name type="scientific">Asparagus officinalis</name>
    <name type="common">Garden asparagus</name>
    <dbReference type="NCBI Taxonomy" id="4686"/>
    <lineage>
        <taxon>Eukaryota</taxon>
        <taxon>Viridiplantae</taxon>
        <taxon>Streptophyta</taxon>
        <taxon>Embryophyta</taxon>
        <taxon>Tracheophyta</taxon>
        <taxon>Spermatophyta</taxon>
        <taxon>Magnoliopsida</taxon>
        <taxon>Liliopsida</taxon>
        <taxon>Asparagales</taxon>
        <taxon>Asparagaceae</taxon>
        <taxon>Asparagoideae</taxon>
        <taxon>Asparagus</taxon>
    </lineage>
</organism>
<feature type="compositionally biased region" description="Low complexity" evidence="6">
    <location>
        <begin position="1"/>
        <end position="13"/>
    </location>
</feature>
<dbReference type="Proteomes" id="UP000243459">
    <property type="component" value="Chromosome 1"/>
</dbReference>
<dbReference type="Pfam" id="PF03106">
    <property type="entry name" value="WRKY"/>
    <property type="match status" value="1"/>
</dbReference>
<dbReference type="SUPFAM" id="SSF118290">
    <property type="entry name" value="WRKY DNA-binding domain"/>
    <property type="match status" value="1"/>
</dbReference>
<comment type="subcellular location">
    <subcellularLocation>
        <location evidence="1">Nucleus</location>
    </subcellularLocation>
</comment>
<name>A0A5P1FRE7_ASPOF</name>
<dbReference type="GO" id="GO:0005634">
    <property type="term" value="C:nucleus"/>
    <property type="evidence" value="ECO:0007669"/>
    <property type="project" value="UniProtKB-SubCell"/>
</dbReference>
<dbReference type="GO" id="GO:0050832">
    <property type="term" value="P:defense response to fungus"/>
    <property type="evidence" value="ECO:0007669"/>
    <property type="project" value="EnsemblPlants"/>
</dbReference>
<sequence length="177" mass="20371">MSSYSSLLSSNSSENDKPEDTFEIDDYLTFNEEVQESHLSGPYKPNQLLPVTTDGHADQRSVNVCNRKNKYMEQDTSTGRKWKVAFRTKSEIETMDDGYKWRKYGKKMVKNSPNPRNYYRCLTEGCSVKKRVERARDDSSYVLTTYEGIHNHNVPLQGACSYHAVNSTSQYHSLSSQ</sequence>
<proteinExistence type="predicted"/>
<keyword evidence="4" id="KW-0804">Transcription</keyword>
<dbReference type="PANTHER" id="PTHR31221:SF112">
    <property type="entry name" value="WRKY TRANSCRIPTION FACTOR 50-RELATED"/>
    <property type="match status" value="1"/>
</dbReference>
<keyword evidence="3" id="KW-0238">DNA-binding</keyword>
<dbReference type="GO" id="GO:0043565">
    <property type="term" value="F:sequence-specific DNA binding"/>
    <property type="evidence" value="ECO:0007669"/>
    <property type="project" value="InterPro"/>
</dbReference>
<evidence type="ECO:0000256" key="4">
    <source>
        <dbReference type="ARBA" id="ARBA00023163"/>
    </source>
</evidence>
<evidence type="ECO:0000259" key="7">
    <source>
        <dbReference type="PROSITE" id="PS50811"/>
    </source>
</evidence>
<evidence type="ECO:0000256" key="2">
    <source>
        <dbReference type="ARBA" id="ARBA00023015"/>
    </source>
</evidence>